<dbReference type="Pfam" id="PF06114">
    <property type="entry name" value="Peptidase_M78"/>
    <property type="match status" value="1"/>
</dbReference>
<dbReference type="InterPro" id="IPR052345">
    <property type="entry name" value="Rad_response_metalloprotease"/>
</dbReference>
<dbReference type="InterPro" id="IPR010359">
    <property type="entry name" value="IrrE_HExxH"/>
</dbReference>
<evidence type="ECO:0000313" key="3">
    <source>
        <dbReference type="Proteomes" id="UP000290261"/>
    </source>
</evidence>
<dbReference type="PANTHER" id="PTHR43236:SF1">
    <property type="entry name" value="BLL7220 PROTEIN"/>
    <property type="match status" value="1"/>
</dbReference>
<dbReference type="Gene3D" id="1.10.10.2910">
    <property type="match status" value="1"/>
</dbReference>
<dbReference type="RefSeq" id="WP_129654186.1">
    <property type="nucleotide sequence ID" value="NZ_ML142909.1"/>
</dbReference>
<reference evidence="2 3" key="1">
    <citation type="submission" date="2014-04" db="EMBL/GenBank/DDBJ databases">
        <title>Whole genome of Muricauda olearia.</title>
        <authorList>
            <person name="Zhang X.-H."/>
            <person name="Tang K."/>
        </authorList>
    </citation>
    <scope>NUCLEOTIDE SEQUENCE [LARGE SCALE GENOMIC DNA]</scope>
    <source>
        <strain evidence="2 3">Th120</strain>
    </source>
</reference>
<gene>
    <name evidence="2" type="ORF">DN53_13075</name>
</gene>
<dbReference type="Proteomes" id="UP000290261">
    <property type="component" value="Unassembled WGS sequence"/>
</dbReference>
<feature type="domain" description="IrrE N-terminal-like" evidence="1">
    <location>
        <begin position="46"/>
        <end position="133"/>
    </location>
</feature>
<keyword evidence="3" id="KW-1185">Reference proteome</keyword>
<organism evidence="2 3">
    <name type="scientific">Flagellimonas olearia</name>
    <dbReference type="NCBI Taxonomy" id="552546"/>
    <lineage>
        <taxon>Bacteria</taxon>
        <taxon>Pseudomonadati</taxon>
        <taxon>Bacteroidota</taxon>
        <taxon>Flavobacteriia</taxon>
        <taxon>Flavobacteriales</taxon>
        <taxon>Flavobacteriaceae</taxon>
        <taxon>Flagellimonas</taxon>
    </lineage>
</organism>
<dbReference type="PANTHER" id="PTHR43236">
    <property type="entry name" value="ANTITOXIN HIGA1"/>
    <property type="match status" value="1"/>
</dbReference>
<accession>A0A444VLX1</accession>
<evidence type="ECO:0000313" key="2">
    <source>
        <dbReference type="EMBL" id="RYC51754.1"/>
    </source>
</evidence>
<comment type="caution">
    <text evidence="2">The sequence shown here is derived from an EMBL/GenBank/DDBJ whole genome shotgun (WGS) entry which is preliminary data.</text>
</comment>
<dbReference type="EMBL" id="JJMP01000004">
    <property type="protein sequence ID" value="RYC51754.1"/>
    <property type="molecule type" value="Genomic_DNA"/>
</dbReference>
<sequence length="256" mass="29490">MTRPEIEAKRLLDSLGWEKPGDLSLNQIGISLNAMIRDVEMKGSQGRILMKENYSVISVNSDISYNPKRNFVIAHEIGHLSLHKKIMPLFSDNKRTLNEWYSKGKHEEEANQFASELLMPTELFIRESNAKNKSFSFELIRELCDFFGASQTATLLKYCRIGNTPVSIVFSNKGVISWKVESKDFPLKFLKIGSKVQEGTSAYDFYQYGEIEQDPVEVAPMDWFPEDFQVEDFEDVDLMEQSIRIGEESLLTCLWF</sequence>
<dbReference type="AlphaFoldDB" id="A0A444VLX1"/>
<evidence type="ECO:0000259" key="1">
    <source>
        <dbReference type="Pfam" id="PF06114"/>
    </source>
</evidence>
<protein>
    <recommendedName>
        <fullName evidence="1">IrrE N-terminal-like domain-containing protein</fullName>
    </recommendedName>
</protein>
<proteinExistence type="predicted"/>
<name>A0A444VLX1_9FLAO</name>